<evidence type="ECO:0000313" key="2">
    <source>
        <dbReference type="EMBL" id="CDO52479.1"/>
    </source>
</evidence>
<dbReference type="PANTHER" id="PTHR28020">
    <property type="entry name" value="YAP1-BINDING PROTEIN 1-RELATED"/>
    <property type="match status" value="1"/>
</dbReference>
<dbReference type="EMBL" id="CCBN010000003">
    <property type="protein sequence ID" value="CDO52479.1"/>
    <property type="molecule type" value="Genomic_DNA"/>
</dbReference>
<dbReference type="InterPro" id="IPR040347">
    <property type="entry name" value="YBP1/2"/>
</dbReference>
<feature type="region of interest" description="Disordered" evidence="1">
    <location>
        <begin position="500"/>
        <end position="532"/>
    </location>
</feature>
<dbReference type="Pfam" id="PF08568">
    <property type="entry name" value="Kinetochor_Ybp2"/>
    <property type="match status" value="1"/>
</dbReference>
<dbReference type="STRING" id="1173061.A0A0J9X5K0"/>
<evidence type="ECO:0000256" key="1">
    <source>
        <dbReference type="SAM" id="MobiDB-lite"/>
    </source>
</evidence>
<organism evidence="2 3">
    <name type="scientific">Geotrichum candidum</name>
    <name type="common">Oospora lactis</name>
    <name type="synonym">Dipodascus geotrichum</name>
    <dbReference type="NCBI Taxonomy" id="1173061"/>
    <lineage>
        <taxon>Eukaryota</taxon>
        <taxon>Fungi</taxon>
        <taxon>Dikarya</taxon>
        <taxon>Ascomycota</taxon>
        <taxon>Saccharomycotina</taxon>
        <taxon>Dipodascomycetes</taxon>
        <taxon>Dipodascales</taxon>
        <taxon>Dipodascaceae</taxon>
        <taxon>Geotrichum</taxon>
    </lineage>
</organism>
<keyword evidence="3" id="KW-1185">Reference proteome</keyword>
<sequence>MTEEKEYLTLQLSENPSADEICNVIDEATKTANETKDYISYSAFLDMYLGDPTQYTEEERERLLKKLLEIFLVEDELVYEIGWDIPTILLPYFETSFDFHSTTLGRAPLTSTLMSLFSVLATKGNPKELFLKSVECLAQLEIEPLEIDDKRSAEVPARFFELKFVAIFELLFSTLKNVKTQFPSRFLADGTAALVTFIAEKTGDVSLRTLIFILRRLFLFGRDYQPADVASINEHELELVRKLLRRYVTDIVVLGLHRFSPKLTQRFFVELKKGCAFGVQHSSLRKAYEFDTITEQFDDIIYRLMQLAASLDINFDQELQKLLEEEDDDKKKNEKHDKTEADSVELSKKGILLLSTIYRFDNRIDLTTLNLSFSDLIKLSRKCLLLDNECSEEGISAGIIDALSFWALWVTRAITAEEVQNSVDTATLKGYLNLLFYVATFAPVELRQINYMIIKRLLSLSVPQLKVDYLIDTIEHTPYLEIRDVSISMLKDFIVPPKASTEQTPTMATSGSATQATALPSKTPSTESTVDGVTSSVSNLSIKPTDKESLVTSSQQKSLEKLVLSQVFSVESLEDEQFRTLLSWVNFLVVVDNGISQQVVEHSKKLLKSIEGDGSDGLETRITLLEIALSSLTKQSL</sequence>
<dbReference type="InterPro" id="IPR013877">
    <property type="entry name" value="YAP-bd/ALF4/Glomulin"/>
</dbReference>
<reference evidence="2" key="1">
    <citation type="submission" date="2014-03" db="EMBL/GenBank/DDBJ databases">
        <authorList>
            <person name="Casaregola S."/>
        </authorList>
    </citation>
    <scope>NUCLEOTIDE SEQUENCE [LARGE SCALE GENOMIC DNA]</scope>
    <source>
        <strain evidence="2">CLIB 918</strain>
    </source>
</reference>
<dbReference type="OrthoDB" id="5396786at2759"/>
<accession>A0A0J9X5K0</accession>
<dbReference type="Proteomes" id="UP000242525">
    <property type="component" value="Unassembled WGS sequence"/>
</dbReference>
<dbReference type="GO" id="GO:0005737">
    <property type="term" value="C:cytoplasm"/>
    <property type="evidence" value="ECO:0007669"/>
    <property type="project" value="TreeGrafter"/>
</dbReference>
<evidence type="ECO:0000313" key="3">
    <source>
        <dbReference type="Proteomes" id="UP000242525"/>
    </source>
</evidence>
<gene>
    <name evidence="2" type="ORF">BN980_GECA03s02617g</name>
</gene>
<dbReference type="GO" id="GO:0034599">
    <property type="term" value="P:cellular response to oxidative stress"/>
    <property type="evidence" value="ECO:0007669"/>
    <property type="project" value="InterPro"/>
</dbReference>
<comment type="caution">
    <text evidence="2">The sequence shown here is derived from an EMBL/GenBank/DDBJ whole genome shotgun (WGS) entry which is preliminary data.</text>
</comment>
<dbReference type="AlphaFoldDB" id="A0A0J9X5K0"/>
<protein>
    <submittedName>
        <fullName evidence="2">Similar to Saccharomyces cerevisiae YGL060W YBP2 Central kinetochore associated protein that mediates mitotic progression</fullName>
    </submittedName>
</protein>
<proteinExistence type="predicted"/>
<name>A0A0J9X5K0_GEOCN</name>
<dbReference type="PANTHER" id="PTHR28020:SF1">
    <property type="entry name" value="YAP1-BINDING PROTEIN 1-RELATED"/>
    <property type="match status" value="1"/>
</dbReference>